<name>X1MHS2_9ZZZZ</name>
<protein>
    <submittedName>
        <fullName evidence="1">Uncharacterized protein</fullName>
    </submittedName>
</protein>
<sequence length="123" mass="12373">GAHIVFPAEGLEAVTGGDDGFADAANFGIGVGSVAAADSEEFGLSTTEEDIIAEIDCDLTTKTSNAIETAMASGALAAIDGTSGAYAFNLNYRTLADGDHGGNPDVLKVSGTLTLLWSMLGDD</sequence>
<accession>X1MHS2</accession>
<evidence type="ECO:0000313" key="1">
    <source>
        <dbReference type="EMBL" id="GAI17606.1"/>
    </source>
</evidence>
<gene>
    <name evidence="1" type="ORF">S06H3_11720</name>
</gene>
<reference evidence="1" key="1">
    <citation type="journal article" date="2014" name="Front. Microbiol.">
        <title>High frequency of phylogenetically diverse reductive dehalogenase-homologous genes in deep subseafloor sedimentary metagenomes.</title>
        <authorList>
            <person name="Kawai M."/>
            <person name="Futagami T."/>
            <person name="Toyoda A."/>
            <person name="Takaki Y."/>
            <person name="Nishi S."/>
            <person name="Hori S."/>
            <person name="Arai W."/>
            <person name="Tsubouchi T."/>
            <person name="Morono Y."/>
            <person name="Uchiyama I."/>
            <person name="Ito T."/>
            <person name="Fujiyama A."/>
            <person name="Inagaki F."/>
            <person name="Takami H."/>
        </authorList>
    </citation>
    <scope>NUCLEOTIDE SEQUENCE</scope>
    <source>
        <strain evidence="1">Expedition CK06-06</strain>
    </source>
</reference>
<organism evidence="1">
    <name type="scientific">marine sediment metagenome</name>
    <dbReference type="NCBI Taxonomy" id="412755"/>
    <lineage>
        <taxon>unclassified sequences</taxon>
        <taxon>metagenomes</taxon>
        <taxon>ecological metagenomes</taxon>
    </lineage>
</organism>
<comment type="caution">
    <text evidence="1">The sequence shown here is derived from an EMBL/GenBank/DDBJ whole genome shotgun (WGS) entry which is preliminary data.</text>
</comment>
<feature type="non-terminal residue" evidence="1">
    <location>
        <position position="1"/>
    </location>
</feature>
<dbReference type="EMBL" id="BARV01005774">
    <property type="protein sequence ID" value="GAI17606.1"/>
    <property type="molecule type" value="Genomic_DNA"/>
</dbReference>
<dbReference type="AlphaFoldDB" id="X1MHS2"/>
<proteinExistence type="predicted"/>